<dbReference type="InterPro" id="IPR010920">
    <property type="entry name" value="LSM_dom_sf"/>
</dbReference>
<sequence>MKLKILRALLAGALLAVAALGAPATAREADPQRAEAQQVADWEALAARAEKLLQDPAVTTQELEELRAQLDAARIAARALAQKIRADADPVRAQLEALGPPPAEGATEAESVAAERAALNEKLAQIDGRARKAEQAAALADALIARIDASVRERFARELLTRGPTPLSPEVWRPALAETAEFGARVAAEVRQAWSDPVRARQREDRLPLLLGLVIAAAGAAAAMRARASSMFRRMLEGAGGGRRLLVAVFAATVRVLAPAAAAAGLVLILRHGGLTGATGRLLADALAPALIALLGARAIGLAYYAPYDPELRLSSADDREARSAFRATMLLGLALFCAQLFLRGGQALGLSPNTLAVWNLGVTALGATAMLAFARHVRPDPAAPAGAGGDDLAAEDEAVAEQSQLVRRAQALGALGLRLCAPLSVLLAAAGYYAASRYLTEPPILTVGLIGAGIVLQRLVRDAVEALVGGDENSGLRLIPILAGFAILCVELPLLALVWGARPSDLSEWWRMLTGGFAVGDVRLSPLDFLTFAVVLVLGVSATRLVQAVLRGSVLPNTRLDTGARAAVVSGVGYLGYTVAGLAAITATGLDLSNLAIVAGALSVGIGFGLQNIVSNFVSGVILLIERPVKTGDWIEVGGRQGTVRKIAVRATEIETFDRATLIVPNSELISSQVLNMTHGNTIGRVIVPVGVAYGSDVRKVERILLEIARAHPLTMGYPAPFVVFQGFGDSALNFEIRAYLRDVNTVVSVRSEMNFEIERRFREEGIEIPFPQRDLNLRNVDALRALLAERGAAGDGAPSGGGEGGAA</sequence>
<evidence type="ECO:0000256" key="6">
    <source>
        <dbReference type="ARBA" id="ARBA00023136"/>
    </source>
</evidence>
<keyword evidence="6 7" id="KW-0472">Membrane</keyword>
<dbReference type="Pfam" id="PF21082">
    <property type="entry name" value="MS_channel_3rd"/>
    <property type="match status" value="1"/>
</dbReference>
<dbReference type="RefSeq" id="WP_072747604.1">
    <property type="nucleotide sequence ID" value="NZ_FOHL01000006.1"/>
</dbReference>
<dbReference type="PANTHER" id="PTHR30347:SF1">
    <property type="entry name" value="MECHANOSENSITIVE CHANNEL MSCK"/>
    <property type="match status" value="1"/>
</dbReference>
<feature type="transmembrane region" description="Helical" evidence="7">
    <location>
        <begin position="530"/>
        <end position="547"/>
    </location>
</feature>
<dbReference type="OrthoDB" id="9799209at2"/>
<dbReference type="InterPro" id="IPR006685">
    <property type="entry name" value="MscS_channel_2nd"/>
</dbReference>
<dbReference type="AlphaFoldDB" id="A0A1M7TI86"/>
<dbReference type="InterPro" id="IPR052702">
    <property type="entry name" value="MscS-like_channel"/>
</dbReference>
<dbReference type="Pfam" id="PF12607">
    <property type="entry name" value="DUF3772"/>
    <property type="match status" value="1"/>
</dbReference>
<protein>
    <submittedName>
        <fullName evidence="12">Small-conductance mechanosensitive channel</fullName>
    </submittedName>
</protein>
<feature type="transmembrane region" description="Helical" evidence="7">
    <location>
        <begin position="355"/>
        <end position="375"/>
    </location>
</feature>
<dbReference type="SUPFAM" id="SSF82861">
    <property type="entry name" value="Mechanosensitive channel protein MscS (YggB), transmembrane region"/>
    <property type="match status" value="1"/>
</dbReference>
<evidence type="ECO:0000256" key="1">
    <source>
        <dbReference type="ARBA" id="ARBA00004651"/>
    </source>
</evidence>
<feature type="transmembrane region" description="Helical" evidence="7">
    <location>
        <begin position="325"/>
        <end position="343"/>
    </location>
</feature>
<dbReference type="Gene3D" id="3.30.70.100">
    <property type="match status" value="1"/>
</dbReference>
<dbReference type="PANTHER" id="PTHR30347">
    <property type="entry name" value="POTASSIUM CHANNEL RELATED"/>
    <property type="match status" value="1"/>
</dbReference>
<feature type="chain" id="PRO_5009929464" evidence="8">
    <location>
        <begin position="19"/>
        <end position="809"/>
    </location>
</feature>
<keyword evidence="13" id="KW-1185">Reference proteome</keyword>
<comment type="similarity">
    <text evidence="2">Belongs to the MscS (TC 1.A.23) family.</text>
</comment>
<proteinExistence type="inferred from homology"/>
<dbReference type="InterPro" id="IPR011066">
    <property type="entry name" value="MscS_channel_C_sf"/>
</dbReference>
<name>A0A1M7TI86_9RHOB</name>
<dbReference type="GO" id="GO:0005886">
    <property type="term" value="C:plasma membrane"/>
    <property type="evidence" value="ECO:0007669"/>
    <property type="project" value="UniProtKB-SubCell"/>
</dbReference>
<feature type="transmembrane region" description="Helical" evidence="7">
    <location>
        <begin position="282"/>
        <end position="305"/>
    </location>
</feature>
<feature type="transmembrane region" description="Helical" evidence="7">
    <location>
        <begin position="568"/>
        <end position="591"/>
    </location>
</feature>
<feature type="transmembrane region" description="Helical" evidence="7">
    <location>
        <begin position="245"/>
        <end position="270"/>
    </location>
</feature>
<feature type="domain" description="Mechanosensitive ion channel MscS C-terminal" evidence="11">
    <location>
        <begin position="688"/>
        <end position="770"/>
    </location>
</feature>
<evidence type="ECO:0000256" key="7">
    <source>
        <dbReference type="SAM" id="Phobius"/>
    </source>
</evidence>
<dbReference type="GO" id="GO:0008381">
    <property type="term" value="F:mechanosensitive monoatomic ion channel activity"/>
    <property type="evidence" value="ECO:0007669"/>
    <property type="project" value="UniProtKB-ARBA"/>
</dbReference>
<evidence type="ECO:0000259" key="11">
    <source>
        <dbReference type="Pfam" id="PF21082"/>
    </source>
</evidence>
<evidence type="ECO:0000313" key="12">
    <source>
        <dbReference type="EMBL" id="SHN70391.1"/>
    </source>
</evidence>
<dbReference type="Proteomes" id="UP000184066">
    <property type="component" value="Unassembled WGS sequence"/>
</dbReference>
<dbReference type="SUPFAM" id="SSF82689">
    <property type="entry name" value="Mechanosensitive channel protein MscS (YggB), C-terminal domain"/>
    <property type="match status" value="1"/>
</dbReference>
<keyword evidence="5 7" id="KW-1133">Transmembrane helix</keyword>
<evidence type="ECO:0000256" key="2">
    <source>
        <dbReference type="ARBA" id="ARBA00008017"/>
    </source>
</evidence>
<evidence type="ECO:0000256" key="8">
    <source>
        <dbReference type="SAM" id="SignalP"/>
    </source>
</evidence>
<dbReference type="Gene3D" id="1.10.287.1260">
    <property type="match status" value="1"/>
</dbReference>
<feature type="domain" description="Mechanosensitive ion channel MscS" evidence="9">
    <location>
        <begin position="613"/>
        <end position="680"/>
    </location>
</feature>
<evidence type="ECO:0000256" key="4">
    <source>
        <dbReference type="ARBA" id="ARBA00022692"/>
    </source>
</evidence>
<dbReference type="Gene3D" id="2.30.30.60">
    <property type="match status" value="1"/>
</dbReference>
<evidence type="ECO:0000313" key="13">
    <source>
        <dbReference type="Proteomes" id="UP000184066"/>
    </source>
</evidence>
<dbReference type="SUPFAM" id="SSF50182">
    <property type="entry name" value="Sm-like ribonucleoproteins"/>
    <property type="match status" value="1"/>
</dbReference>
<keyword evidence="4 7" id="KW-0812">Transmembrane</keyword>
<feature type="transmembrane region" description="Helical" evidence="7">
    <location>
        <begin position="207"/>
        <end position="224"/>
    </location>
</feature>
<dbReference type="Pfam" id="PF00924">
    <property type="entry name" value="MS_channel_2nd"/>
    <property type="match status" value="1"/>
</dbReference>
<keyword evidence="3" id="KW-1003">Cell membrane</keyword>
<evidence type="ECO:0000259" key="9">
    <source>
        <dbReference type="Pfam" id="PF00924"/>
    </source>
</evidence>
<keyword evidence="8" id="KW-0732">Signal</keyword>
<evidence type="ECO:0000256" key="5">
    <source>
        <dbReference type="ARBA" id="ARBA00022989"/>
    </source>
</evidence>
<dbReference type="InterPro" id="IPR022249">
    <property type="entry name" value="DUF3772"/>
</dbReference>
<dbReference type="InterPro" id="IPR011014">
    <property type="entry name" value="MscS_channel_TM-2"/>
</dbReference>
<accession>A0A1M7TI86</accession>
<evidence type="ECO:0000259" key="10">
    <source>
        <dbReference type="Pfam" id="PF12607"/>
    </source>
</evidence>
<organism evidence="12 13">
    <name type="scientific">Oceanicella actignis</name>
    <dbReference type="NCBI Taxonomy" id="1189325"/>
    <lineage>
        <taxon>Bacteria</taxon>
        <taxon>Pseudomonadati</taxon>
        <taxon>Pseudomonadota</taxon>
        <taxon>Alphaproteobacteria</taxon>
        <taxon>Rhodobacterales</taxon>
        <taxon>Paracoccaceae</taxon>
        <taxon>Oceanicella</taxon>
    </lineage>
</organism>
<reference evidence="12 13" key="1">
    <citation type="submission" date="2016-12" db="EMBL/GenBank/DDBJ databases">
        <authorList>
            <person name="Song W.-J."/>
            <person name="Kurnit D.M."/>
        </authorList>
    </citation>
    <scope>NUCLEOTIDE SEQUENCE [LARGE SCALE GENOMIC DNA]</scope>
    <source>
        <strain evidence="12 13">CGMCC 1.10808</strain>
    </source>
</reference>
<feature type="transmembrane region" description="Helical" evidence="7">
    <location>
        <begin position="597"/>
        <end position="626"/>
    </location>
</feature>
<feature type="transmembrane region" description="Helical" evidence="7">
    <location>
        <begin position="416"/>
        <end position="437"/>
    </location>
</feature>
<dbReference type="PROSITE" id="PS01246">
    <property type="entry name" value="UPF0003"/>
    <property type="match status" value="1"/>
</dbReference>
<dbReference type="InterPro" id="IPR049278">
    <property type="entry name" value="MS_channel_C"/>
</dbReference>
<dbReference type="EMBL" id="FRDL01000006">
    <property type="protein sequence ID" value="SHN70391.1"/>
    <property type="molecule type" value="Genomic_DNA"/>
</dbReference>
<dbReference type="InterPro" id="IPR023408">
    <property type="entry name" value="MscS_beta-dom_sf"/>
</dbReference>
<dbReference type="InterPro" id="IPR006686">
    <property type="entry name" value="MscS_channel_CS"/>
</dbReference>
<gene>
    <name evidence="12" type="ORF">SAMN05216200_106193</name>
</gene>
<feature type="domain" description="DUF3772" evidence="10">
    <location>
        <begin position="131"/>
        <end position="192"/>
    </location>
</feature>
<evidence type="ECO:0000256" key="3">
    <source>
        <dbReference type="ARBA" id="ARBA00022475"/>
    </source>
</evidence>
<feature type="transmembrane region" description="Helical" evidence="7">
    <location>
        <begin position="482"/>
        <end position="502"/>
    </location>
</feature>
<dbReference type="STRING" id="1189325.SAMN04488119_10610"/>
<feature type="signal peptide" evidence="8">
    <location>
        <begin position="1"/>
        <end position="18"/>
    </location>
</feature>
<comment type="subcellular location">
    <subcellularLocation>
        <location evidence="1">Cell membrane</location>
        <topology evidence="1">Multi-pass membrane protein</topology>
    </subcellularLocation>
</comment>